<dbReference type="STRING" id="325240.Sbal_0257"/>
<evidence type="ECO:0000256" key="1">
    <source>
        <dbReference type="SAM" id="SignalP"/>
    </source>
</evidence>
<sequence precursor="true">MPWTLGARQLKLKGEMMKKLNLSFVAALISMALAAGMVQAQEQQDGINVAGTVRVNYAYKDYSESSKDKGGDFAFDMAAIKFNGKLGEWGLASEYRFYDGWQALRYGYGFYELNPEWQLQFGVNQVPFGNPGFISNSFWFGVPYYLGFEDDYDLGIKAIYSSGAWGTEMAFYKNAEYGAGRSDRYSTDLYSGLVNGTEYHNEETNQLNLRQTYEISYEGGETRFGGSVEYGQIYNSKTGNNGDRYALAIHMDSNYQGWALQLQVMQYEYDAADAIDNNKIAVAAYNWQYEIASKAQAYSINLAKNIVTDWGSLKFYNDFGIVTPDVADKGYDTSYQNVTGCAISAGPTYTMIDFIMGKNMYASTRDNGHVGLPEMGDSWDKRVNINFGYYF</sequence>
<feature type="signal peptide" evidence="1">
    <location>
        <begin position="1"/>
        <end position="34"/>
    </location>
</feature>
<dbReference type="AlphaFoldDB" id="A3CZ78"/>
<dbReference type="HOGENOM" id="CLU_043009_1_1_6"/>
<keyword evidence="1" id="KW-0732">Signal</keyword>
<dbReference type="Proteomes" id="UP000001557">
    <property type="component" value="Chromosome"/>
</dbReference>
<dbReference type="EMBL" id="CP000563">
    <property type="protein sequence ID" value="ABN59791.1"/>
    <property type="molecule type" value="Genomic_DNA"/>
</dbReference>
<accession>A3CZ78</accession>
<keyword evidence="3" id="KW-1185">Reference proteome</keyword>
<organism evidence="2 3">
    <name type="scientific">Shewanella baltica (strain OS155 / ATCC BAA-1091)</name>
    <dbReference type="NCBI Taxonomy" id="325240"/>
    <lineage>
        <taxon>Bacteria</taxon>
        <taxon>Pseudomonadati</taxon>
        <taxon>Pseudomonadota</taxon>
        <taxon>Gammaproteobacteria</taxon>
        <taxon>Alteromonadales</taxon>
        <taxon>Shewanellaceae</taxon>
        <taxon>Shewanella</taxon>
    </lineage>
</organism>
<proteinExistence type="predicted"/>
<evidence type="ECO:0000313" key="3">
    <source>
        <dbReference type="Proteomes" id="UP000001557"/>
    </source>
</evidence>
<reference evidence="2 3" key="1">
    <citation type="submission" date="2007-02" db="EMBL/GenBank/DDBJ databases">
        <title>Complete sequence of chromosome of Shewanella baltica OS155.</title>
        <authorList>
            <consortium name="US DOE Joint Genome Institute"/>
            <person name="Copeland A."/>
            <person name="Lucas S."/>
            <person name="Lapidus A."/>
            <person name="Barry K."/>
            <person name="Detter J.C."/>
            <person name="Glavina del Rio T."/>
            <person name="Hammon N."/>
            <person name="Israni S."/>
            <person name="Dalin E."/>
            <person name="Tice H."/>
            <person name="Pitluck S."/>
            <person name="Sims D.R."/>
            <person name="Brettin T."/>
            <person name="Bruce D."/>
            <person name="Han C."/>
            <person name="Tapia R."/>
            <person name="Brainard J."/>
            <person name="Schmutz J."/>
            <person name="Larimer F."/>
            <person name="Land M."/>
            <person name="Hauser L."/>
            <person name="Kyrpides N."/>
            <person name="Mikhailova N."/>
            <person name="Brettar I."/>
            <person name="Klappenbach J."/>
            <person name="Konstantinidis K."/>
            <person name="Rodrigues J."/>
            <person name="Tiedje J."/>
            <person name="Richardson P."/>
        </authorList>
    </citation>
    <scope>NUCLEOTIDE SEQUENCE [LARGE SCALE GENOMIC DNA]</scope>
    <source>
        <strain evidence="3">OS155 / ATCC BAA-1091</strain>
    </source>
</reference>
<dbReference type="KEGG" id="sbl:Sbal_0257"/>
<feature type="chain" id="PRO_5002652121" evidence="1">
    <location>
        <begin position="35"/>
        <end position="391"/>
    </location>
</feature>
<dbReference type="SUPFAM" id="SSF56935">
    <property type="entry name" value="Porins"/>
    <property type="match status" value="1"/>
</dbReference>
<evidence type="ECO:0000313" key="2">
    <source>
        <dbReference type="EMBL" id="ABN59791.1"/>
    </source>
</evidence>
<protein>
    <submittedName>
        <fullName evidence="2">Uncharacterized protein</fullName>
    </submittedName>
</protein>
<gene>
    <name evidence="2" type="ordered locus">Sbal_0257</name>
</gene>
<dbReference type="OrthoDB" id="625456at2"/>
<name>A3CZ78_SHEB5</name>